<gene>
    <name evidence="1" type="ORF">S03H2_69552</name>
</gene>
<evidence type="ECO:0008006" key="2">
    <source>
        <dbReference type="Google" id="ProtNLM"/>
    </source>
</evidence>
<evidence type="ECO:0000313" key="1">
    <source>
        <dbReference type="EMBL" id="GAH98339.1"/>
    </source>
</evidence>
<proteinExistence type="predicted"/>
<sequence length="94" mass="11256">MRAIGLDLPDKWGNTHAHDLPDRESLIHRTRALDRVLLWGHYIIPQWHISNYRVAYWDKFATPKIRPKYSLGLNSWWINPRLEASLDDRKRGLR</sequence>
<dbReference type="AlphaFoldDB" id="X1L7D8"/>
<dbReference type="EMBL" id="BARU01045982">
    <property type="protein sequence ID" value="GAH98339.1"/>
    <property type="molecule type" value="Genomic_DNA"/>
</dbReference>
<comment type="caution">
    <text evidence="1">The sequence shown here is derived from an EMBL/GenBank/DDBJ whole genome shotgun (WGS) entry which is preliminary data.</text>
</comment>
<organism evidence="1">
    <name type="scientific">marine sediment metagenome</name>
    <dbReference type="NCBI Taxonomy" id="412755"/>
    <lineage>
        <taxon>unclassified sequences</taxon>
        <taxon>metagenomes</taxon>
        <taxon>ecological metagenomes</taxon>
    </lineage>
</organism>
<reference evidence="1" key="1">
    <citation type="journal article" date="2014" name="Front. Microbiol.">
        <title>High frequency of phylogenetically diverse reductive dehalogenase-homologous genes in deep subseafloor sedimentary metagenomes.</title>
        <authorList>
            <person name="Kawai M."/>
            <person name="Futagami T."/>
            <person name="Toyoda A."/>
            <person name="Takaki Y."/>
            <person name="Nishi S."/>
            <person name="Hori S."/>
            <person name="Arai W."/>
            <person name="Tsubouchi T."/>
            <person name="Morono Y."/>
            <person name="Uchiyama I."/>
            <person name="Ito T."/>
            <person name="Fujiyama A."/>
            <person name="Inagaki F."/>
            <person name="Takami H."/>
        </authorList>
    </citation>
    <scope>NUCLEOTIDE SEQUENCE</scope>
    <source>
        <strain evidence="1">Expedition CK06-06</strain>
    </source>
</reference>
<accession>X1L7D8</accession>
<protein>
    <recommendedName>
        <fullName evidence="2">Solute-binding protein family 5 domain-containing protein</fullName>
    </recommendedName>
</protein>
<dbReference type="Gene3D" id="3.10.105.10">
    <property type="entry name" value="Dipeptide-binding Protein, Domain 3"/>
    <property type="match status" value="1"/>
</dbReference>
<name>X1L7D8_9ZZZZ</name>
<dbReference type="Gene3D" id="3.40.190.10">
    <property type="entry name" value="Periplasmic binding protein-like II"/>
    <property type="match status" value="1"/>
</dbReference>
<dbReference type="SUPFAM" id="SSF53850">
    <property type="entry name" value="Periplasmic binding protein-like II"/>
    <property type="match status" value="1"/>
</dbReference>